<gene>
    <name evidence="1" type="ORF">GCM10007876_08370</name>
</gene>
<reference evidence="1" key="1">
    <citation type="journal article" date="2014" name="Int. J. Syst. Evol. Microbiol.">
        <title>Complete genome sequence of Corynebacterium casei LMG S-19264T (=DSM 44701T), isolated from a smear-ripened cheese.</title>
        <authorList>
            <consortium name="US DOE Joint Genome Institute (JGI-PGF)"/>
            <person name="Walter F."/>
            <person name="Albersmeier A."/>
            <person name="Kalinowski J."/>
            <person name="Ruckert C."/>
        </authorList>
    </citation>
    <scope>NUCLEOTIDE SEQUENCE</scope>
    <source>
        <strain evidence="1">NBRC 110071</strain>
    </source>
</reference>
<organism evidence="1 2">
    <name type="scientific">Litoribrevibacter albus</name>
    <dbReference type="NCBI Taxonomy" id="1473156"/>
    <lineage>
        <taxon>Bacteria</taxon>
        <taxon>Pseudomonadati</taxon>
        <taxon>Pseudomonadota</taxon>
        <taxon>Gammaproteobacteria</taxon>
        <taxon>Oceanospirillales</taxon>
        <taxon>Oceanospirillaceae</taxon>
        <taxon>Litoribrevibacter</taxon>
    </lineage>
</organism>
<proteinExistence type="predicted"/>
<keyword evidence="2" id="KW-1185">Reference proteome</keyword>
<reference evidence="1" key="2">
    <citation type="submission" date="2023-01" db="EMBL/GenBank/DDBJ databases">
        <title>Draft genome sequence of Litoribrevibacter albus strain NBRC 110071.</title>
        <authorList>
            <person name="Sun Q."/>
            <person name="Mori K."/>
        </authorList>
    </citation>
    <scope>NUCLEOTIDE SEQUENCE</scope>
    <source>
        <strain evidence="1">NBRC 110071</strain>
    </source>
</reference>
<evidence type="ECO:0000313" key="1">
    <source>
        <dbReference type="EMBL" id="GLQ30359.1"/>
    </source>
</evidence>
<protein>
    <submittedName>
        <fullName evidence="1">Uncharacterized protein</fullName>
    </submittedName>
</protein>
<dbReference type="EMBL" id="BSNM01000003">
    <property type="protein sequence ID" value="GLQ30359.1"/>
    <property type="molecule type" value="Genomic_DNA"/>
</dbReference>
<comment type="caution">
    <text evidence="1">The sequence shown here is derived from an EMBL/GenBank/DDBJ whole genome shotgun (WGS) entry which is preliminary data.</text>
</comment>
<dbReference type="Proteomes" id="UP001161389">
    <property type="component" value="Unassembled WGS sequence"/>
</dbReference>
<evidence type="ECO:0000313" key="2">
    <source>
        <dbReference type="Proteomes" id="UP001161389"/>
    </source>
</evidence>
<sequence length="57" mass="6569">MLIESTNNQYFLRIQSHFVMNYFAMNYSQKITIISSLLGRSQNACITGSPTFTLILF</sequence>
<accession>A0AA37W6U0</accession>
<dbReference type="AlphaFoldDB" id="A0AA37W6U0"/>
<name>A0AA37W6U0_9GAMM</name>